<protein>
    <submittedName>
        <fullName evidence="10">Myb-related protein 306</fullName>
    </submittedName>
</protein>
<proteinExistence type="predicted"/>
<dbReference type="AlphaFoldDB" id="A0A833QR51"/>
<feature type="region of interest" description="Disordered" evidence="7">
    <location>
        <begin position="152"/>
        <end position="200"/>
    </location>
</feature>
<dbReference type="OrthoDB" id="2143914at2759"/>
<dbReference type="PROSITE" id="PS51294">
    <property type="entry name" value="HTH_MYB"/>
    <property type="match status" value="2"/>
</dbReference>
<comment type="caution">
    <text evidence="10">The sequence shown here is derived from an EMBL/GenBank/DDBJ whole genome shotgun (WGS) entry which is preliminary data.</text>
</comment>
<evidence type="ECO:0000256" key="6">
    <source>
        <dbReference type="ARBA" id="ARBA00023242"/>
    </source>
</evidence>
<dbReference type="Pfam" id="PF00249">
    <property type="entry name" value="Myb_DNA-binding"/>
    <property type="match status" value="2"/>
</dbReference>
<dbReference type="InterPro" id="IPR009057">
    <property type="entry name" value="Homeodomain-like_sf"/>
</dbReference>
<dbReference type="PROSITE" id="PS50090">
    <property type="entry name" value="MYB_LIKE"/>
    <property type="match status" value="2"/>
</dbReference>
<keyword evidence="5" id="KW-0804">Transcription</keyword>
<dbReference type="SMART" id="SM00717">
    <property type="entry name" value="SANT"/>
    <property type="match status" value="2"/>
</dbReference>
<comment type="subcellular location">
    <subcellularLocation>
        <location evidence="1">Nucleus</location>
    </subcellularLocation>
</comment>
<gene>
    <name evidence="10" type="ORF">FCM35_KLT07977</name>
</gene>
<dbReference type="PANTHER" id="PTHR47996">
    <property type="entry name" value="TRANSCRIPTION FACTOR DUO1"/>
    <property type="match status" value="1"/>
</dbReference>
<evidence type="ECO:0000313" key="10">
    <source>
        <dbReference type="EMBL" id="KAF3326347.1"/>
    </source>
</evidence>
<evidence type="ECO:0000256" key="5">
    <source>
        <dbReference type="ARBA" id="ARBA00023163"/>
    </source>
</evidence>
<dbReference type="SUPFAM" id="SSF46689">
    <property type="entry name" value="Homeodomain-like"/>
    <property type="match status" value="1"/>
</dbReference>
<name>A0A833QR51_9POAL</name>
<sequence length="309" mass="34389">MMNRGSGIAGMRKGPWTPEEDTILLEHVRNNGARNWSLISFLGLLPRTGKSCRLRWVNKLRPGLKRGRKFTPEEEQRIIQLQSQFGNKWATIAKYFTGRTDNDVKNFWSIHRKRLARAQNGERIPLLGISNQIVNLETKGGTIASLQELHASEEEAQGSNSNGNSSGATSSDIVEPQPDVNPIWSNPNPDPFPQPDSFDSIFDLSPLPESIHILQPALGSVNLTQDQSGQSTQVIDGVTIVGSTELGPAQYTDPNNQQCKSEPRCMDMGFNTCIFRDTQPLFSPQPSEFDDLSDILDPFEQPSFNLFPP</sequence>
<evidence type="ECO:0000259" key="8">
    <source>
        <dbReference type="PROSITE" id="PS50090"/>
    </source>
</evidence>
<dbReference type="InterPro" id="IPR017930">
    <property type="entry name" value="Myb_dom"/>
</dbReference>
<organism evidence="10 11">
    <name type="scientific">Carex littledalei</name>
    <dbReference type="NCBI Taxonomy" id="544730"/>
    <lineage>
        <taxon>Eukaryota</taxon>
        <taxon>Viridiplantae</taxon>
        <taxon>Streptophyta</taxon>
        <taxon>Embryophyta</taxon>
        <taxon>Tracheophyta</taxon>
        <taxon>Spermatophyta</taxon>
        <taxon>Magnoliopsida</taxon>
        <taxon>Liliopsida</taxon>
        <taxon>Poales</taxon>
        <taxon>Cyperaceae</taxon>
        <taxon>Cyperoideae</taxon>
        <taxon>Cariceae</taxon>
        <taxon>Carex</taxon>
        <taxon>Carex subgen. Euthyceras</taxon>
    </lineage>
</organism>
<feature type="domain" description="HTH myb-type" evidence="9">
    <location>
        <begin position="61"/>
        <end position="116"/>
    </location>
</feature>
<dbReference type="EMBL" id="SWLB01000018">
    <property type="protein sequence ID" value="KAF3326347.1"/>
    <property type="molecule type" value="Genomic_DNA"/>
</dbReference>
<evidence type="ECO:0000313" key="11">
    <source>
        <dbReference type="Proteomes" id="UP000623129"/>
    </source>
</evidence>
<dbReference type="PANTHER" id="PTHR47996:SF3">
    <property type="entry name" value="TRANSCRIPTION FACTOR DUO1"/>
    <property type="match status" value="1"/>
</dbReference>
<keyword evidence="3" id="KW-0805">Transcription regulation</keyword>
<dbReference type="FunFam" id="1.10.10.60:FF:000060">
    <property type="entry name" value="MYB transcription factor"/>
    <property type="match status" value="1"/>
</dbReference>
<feature type="domain" description="Myb-like" evidence="8">
    <location>
        <begin position="69"/>
        <end position="112"/>
    </location>
</feature>
<feature type="domain" description="HTH myb-type" evidence="9">
    <location>
        <begin position="12"/>
        <end position="56"/>
    </location>
</feature>
<dbReference type="Proteomes" id="UP000623129">
    <property type="component" value="Unassembled WGS sequence"/>
</dbReference>
<accession>A0A833QR51</accession>
<keyword evidence="11" id="KW-1185">Reference proteome</keyword>
<evidence type="ECO:0000259" key="9">
    <source>
        <dbReference type="PROSITE" id="PS51294"/>
    </source>
</evidence>
<keyword evidence="6" id="KW-0539">Nucleus</keyword>
<feature type="domain" description="Myb-like" evidence="8">
    <location>
        <begin position="8"/>
        <end position="60"/>
    </location>
</feature>
<keyword evidence="2" id="KW-0677">Repeat</keyword>
<dbReference type="Gene3D" id="1.10.10.60">
    <property type="entry name" value="Homeodomain-like"/>
    <property type="match status" value="2"/>
</dbReference>
<evidence type="ECO:0000256" key="4">
    <source>
        <dbReference type="ARBA" id="ARBA00023125"/>
    </source>
</evidence>
<dbReference type="GO" id="GO:0005634">
    <property type="term" value="C:nucleus"/>
    <property type="evidence" value="ECO:0007669"/>
    <property type="project" value="UniProtKB-SubCell"/>
</dbReference>
<evidence type="ECO:0000256" key="2">
    <source>
        <dbReference type="ARBA" id="ARBA00022737"/>
    </source>
</evidence>
<reference evidence="10" key="1">
    <citation type="submission" date="2020-01" db="EMBL/GenBank/DDBJ databases">
        <title>Genome sequence of Kobresia littledalei, the first chromosome-level genome in the family Cyperaceae.</title>
        <authorList>
            <person name="Qu G."/>
        </authorList>
    </citation>
    <scope>NUCLEOTIDE SEQUENCE</scope>
    <source>
        <strain evidence="10">C.B.Clarke</strain>
        <tissue evidence="10">Leaf</tissue>
    </source>
</reference>
<keyword evidence="4" id="KW-0238">DNA-binding</keyword>
<dbReference type="CDD" id="cd00167">
    <property type="entry name" value="SANT"/>
    <property type="match status" value="2"/>
</dbReference>
<dbReference type="InterPro" id="IPR053106">
    <property type="entry name" value="Plant_Male-Germline_Reg_TFs"/>
</dbReference>
<dbReference type="GO" id="GO:0003677">
    <property type="term" value="F:DNA binding"/>
    <property type="evidence" value="ECO:0007669"/>
    <property type="project" value="UniProtKB-KW"/>
</dbReference>
<evidence type="ECO:0000256" key="1">
    <source>
        <dbReference type="ARBA" id="ARBA00004123"/>
    </source>
</evidence>
<evidence type="ECO:0000256" key="3">
    <source>
        <dbReference type="ARBA" id="ARBA00023015"/>
    </source>
</evidence>
<feature type="compositionally biased region" description="Low complexity" evidence="7">
    <location>
        <begin position="157"/>
        <end position="171"/>
    </location>
</feature>
<evidence type="ECO:0000256" key="7">
    <source>
        <dbReference type="SAM" id="MobiDB-lite"/>
    </source>
</evidence>
<dbReference type="InterPro" id="IPR001005">
    <property type="entry name" value="SANT/Myb"/>
</dbReference>